<comment type="caution">
    <text evidence="1">The sequence shown here is derived from an EMBL/GenBank/DDBJ whole genome shotgun (WGS) entry which is preliminary data.</text>
</comment>
<name>A0A7W7QKQ2_9ACTN</name>
<gene>
    <name evidence="1" type="ORF">FHS44_002465</name>
</gene>
<reference evidence="1 2" key="1">
    <citation type="submission" date="2020-08" db="EMBL/GenBank/DDBJ databases">
        <title>Genomic Encyclopedia of Type Strains, Phase III (KMG-III): the genomes of soil and plant-associated and newly described type strains.</title>
        <authorList>
            <person name="Whitman W."/>
        </authorList>
    </citation>
    <scope>NUCLEOTIDE SEQUENCE [LARGE SCALE GENOMIC DNA]</scope>
    <source>
        <strain evidence="1 2">CECT 8840</strain>
    </source>
</reference>
<accession>A0A7W7QKQ2</accession>
<dbReference type="EMBL" id="JACHJP010000002">
    <property type="protein sequence ID" value="MBB4915380.1"/>
    <property type="molecule type" value="Genomic_DNA"/>
</dbReference>
<dbReference type="RefSeq" id="WP_184714047.1">
    <property type="nucleotide sequence ID" value="NZ_JACHJP010000002.1"/>
</dbReference>
<dbReference type="AlphaFoldDB" id="A0A7W7QKQ2"/>
<evidence type="ECO:0000313" key="1">
    <source>
        <dbReference type="EMBL" id="MBB4915380.1"/>
    </source>
</evidence>
<proteinExistence type="predicted"/>
<sequence length="345" mass="36991">MTVWQRIESWFHAASEHVTVGFVPEESATALAPYEGYIRLFVAEGFLADRRSWAADQYPALHGGVSLSFLGGQPLAFTTMAGQSAWLAPGVTLSEPITPLLPYGGGTVSVQAGLYRVSEKGPLGTAVQIAGGLAGLVAPPLAAAATIATKLSEGIDRILGDLGEQPVLGVHWTMVAPVPGTPGSGVRTVRAGHLVVINSPEPPGALSIEDGRLRVDGRPPTGADFLVLRIECRAERDDWRFPELAQLIDRAGEEYLRRGETQTFRDLRSDAVVRAWCSPDLTPLDRKRVAVLVAGEIDEVRRLGVVSDEDQALDEDRTLEEAVALRLPSRDAPELDGLRLADLLA</sequence>
<protein>
    <submittedName>
        <fullName evidence="1">Uncharacterized protein</fullName>
    </submittedName>
</protein>
<organism evidence="1 2">
    <name type="scientific">Streptosporangium saharense</name>
    <dbReference type="NCBI Taxonomy" id="1706840"/>
    <lineage>
        <taxon>Bacteria</taxon>
        <taxon>Bacillati</taxon>
        <taxon>Actinomycetota</taxon>
        <taxon>Actinomycetes</taxon>
        <taxon>Streptosporangiales</taxon>
        <taxon>Streptosporangiaceae</taxon>
        <taxon>Streptosporangium</taxon>
    </lineage>
</organism>
<dbReference type="Proteomes" id="UP000552644">
    <property type="component" value="Unassembled WGS sequence"/>
</dbReference>
<keyword evidence="2" id="KW-1185">Reference proteome</keyword>
<evidence type="ECO:0000313" key="2">
    <source>
        <dbReference type="Proteomes" id="UP000552644"/>
    </source>
</evidence>